<keyword evidence="2" id="KW-1185">Reference proteome</keyword>
<dbReference type="Proteomes" id="UP001501153">
    <property type="component" value="Unassembled WGS sequence"/>
</dbReference>
<organism evidence="1 2">
    <name type="scientific">Hymenobacter saemangeumensis</name>
    <dbReference type="NCBI Taxonomy" id="1084522"/>
    <lineage>
        <taxon>Bacteria</taxon>
        <taxon>Pseudomonadati</taxon>
        <taxon>Bacteroidota</taxon>
        <taxon>Cytophagia</taxon>
        <taxon>Cytophagales</taxon>
        <taxon>Hymenobacteraceae</taxon>
        <taxon>Hymenobacter</taxon>
    </lineage>
</organism>
<dbReference type="InterPro" id="IPR053804">
    <property type="entry name" value="DUF6960"/>
</dbReference>
<accession>A0ABP8IP09</accession>
<proteinExistence type="predicted"/>
<gene>
    <name evidence="1" type="ORF">GCM10023185_34660</name>
</gene>
<reference evidence="2" key="1">
    <citation type="journal article" date="2019" name="Int. J. Syst. Evol. Microbiol.">
        <title>The Global Catalogue of Microorganisms (GCM) 10K type strain sequencing project: providing services to taxonomists for standard genome sequencing and annotation.</title>
        <authorList>
            <consortium name="The Broad Institute Genomics Platform"/>
            <consortium name="The Broad Institute Genome Sequencing Center for Infectious Disease"/>
            <person name="Wu L."/>
            <person name="Ma J."/>
        </authorList>
    </citation>
    <scope>NUCLEOTIDE SEQUENCE [LARGE SCALE GENOMIC DNA]</scope>
    <source>
        <strain evidence="2">JCM 17923</strain>
    </source>
</reference>
<protein>
    <submittedName>
        <fullName evidence="1">Uncharacterized protein</fullName>
    </submittedName>
</protein>
<dbReference type="RefSeq" id="WP_345237372.1">
    <property type="nucleotide sequence ID" value="NZ_BAABGZ010000072.1"/>
</dbReference>
<evidence type="ECO:0000313" key="1">
    <source>
        <dbReference type="EMBL" id="GAA4364836.1"/>
    </source>
</evidence>
<sequence>MRRPRPLVFGLYGWSPDYGYRYIHPANRRAFELLEPLGKVFEKISEDEEGEWITIRYDEQQFLVRPELFKELYHQRPPFSFGDEVEEITPEPGRYRFFGTVSDVFWDETTDKASYQIVQHKRKLPRIFQADELRLG</sequence>
<dbReference type="EMBL" id="BAABGZ010000072">
    <property type="protein sequence ID" value="GAA4364836.1"/>
    <property type="molecule type" value="Genomic_DNA"/>
</dbReference>
<comment type="caution">
    <text evidence="1">The sequence shown here is derived from an EMBL/GenBank/DDBJ whole genome shotgun (WGS) entry which is preliminary data.</text>
</comment>
<evidence type="ECO:0000313" key="2">
    <source>
        <dbReference type="Proteomes" id="UP001501153"/>
    </source>
</evidence>
<name>A0ABP8IP09_9BACT</name>
<dbReference type="Pfam" id="PF22283">
    <property type="entry name" value="DUF6960"/>
    <property type="match status" value="1"/>
</dbReference>